<protein>
    <submittedName>
        <fullName evidence="1">Uncharacterized protein</fullName>
    </submittedName>
</protein>
<keyword evidence="2" id="KW-1185">Reference proteome</keyword>
<dbReference type="Proteomes" id="UP001595767">
    <property type="component" value="Unassembled WGS sequence"/>
</dbReference>
<proteinExistence type="predicted"/>
<dbReference type="RefSeq" id="WP_378544176.1">
    <property type="nucleotide sequence ID" value="NZ_JBHSBA010000002.1"/>
</dbReference>
<sequence length="147" mass="16527">MGAETPMQGLIESAKNGQLSVSFNDNVYVNVEEFVLIERDCEAMKDQIKLYQGLARDISNREVWGLGDRSDWIISTPDLVGKFRSKAQGDPGGNDVHSILQKHWEIVDGIQQLHREIANRYQQADAEFAAKYTELMASVPQGFQGKQ</sequence>
<evidence type="ECO:0000313" key="1">
    <source>
        <dbReference type="EMBL" id="MFC4123590.1"/>
    </source>
</evidence>
<comment type="caution">
    <text evidence="1">The sequence shown here is derived from an EMBL/GenBank/DDBJ whole genome shotgun (WGS) entry which is preliminary data.</text>
</comment>
<evidence type="ECO:0000313" key="2">
    <source>
        <dbReference type="Proteomes" id="UP001595767"/>
    </source>
</evidence>
<organism evidence="1 2">
    <name type="scientific">Nocardia rhizosphaerae</name>
    <dbReference type="NCBI Taxonomy" id="1691571"/>
    <lineage>
        <taxon>Bacteria</taxon>
        <taxon>Bacillati</taxon>
        <taxon>Actinomycetota</taxon>
        <taxon>Actinomycetes</taxon>
        <taxon>Mycobacteriales</taxon>
        <taxon>Nocardiaceae</taxon>
        <taxon>Nocardia</taxon>
    </lineage>
</organism>
<name>A0ABV8KZ59_9NOCA</name>
<dbReference type="EMBL" id="JBHSBA010000002">
    <property type="protein sequence ID" value="MFC4123590.1"/>
    <property type="molecule type" value="Genomic_DNA"/>
</dbReference>
<gene>
    <name evidence="1" type="ORF">ACFOW8_01460</name>
</gene>
<reference evidence="2" key="1">
    <citation type="journal article" date="2019" name="Int. J. Syst. Evol. Microbiol.">
        <title>The Global Catalogue of Microorganisms (GCM) 10K type strain sequencing project: providing services to taxonomists for standard genome sequencing and annotation.</title>
        <authorList>
            <consortium name="The Broad Institute Genomics Platform"/>
            <consortium name="The Broad Institute Genome Sequencing Center for Infectious Disease"/>
            <person name="Wu L."/>
            <person name="Ma J."/>
        </authorList>
    </citation>
    <scope>NUCLEOTIDE SEQUENCE [LARGE SCALE GENOMIC DNA]</scope>
    <source>
        <strain evidence="2">CGMCC 4.7204</strain>
    </source>
</reference>
<accession>A0ABV8KZ59</accession>